<reference evidence="1" key="1">
    <citation type="submission" date="2022-10" db="EMBL/GenBank/DDBJ databases">
        <title>Complete Genome of Trichothecium roseum strain YXFP-22015, a Plant Pathogen Isolated from Citrus.</title>
        <authorList>
            <person name="Wang Y."/>
            <person name="Zhu L."/>
        </authorList>
    </citation>
    <scope>NUCLEOTIDE SEQUENCE</scope>
    <source>
        <strain evidence="1">YXFP-22015</strain>
    </source>
</reference>
<name>A0ACC0UYJ7_9HYPO</name>
<evidence type="ECO:0000313" key="1">
    <source>
        <dbReference type="EMBL" id="KAI9898757.1"/>
    </source>
</evidence>
<organism evidence="1 2">
    <name type="scientific">Trichothecium roseum</name>
    <dbReference type="NCBI Taxonomy" id="47278"/>
    <lineage>
        <taxon>Eukaryota</taxon>
        <taxon>Fungi</taxon>
        <taxon>Dikarya</taxon>
        <taxon>Ascomycota</taxon>
        <taxon>Pezizomycotina</taxon>
        <taxon>Sordariomycetes</taxon>
        <taxon>Hypocreomycetidae</taxon>
        <taxon>Hypocreales</taxon>
        <taxon>Hypocreales incertae sedis</taxon>
        <taxon>Trichothecium</taxon>
    </lineage>
</organism>
<comment type="caution">
    <text evidence="1">The sequence shown here is derived from an EMBL/GenBank/DDBJ whole genome shotgun (WGS) entry which is preliminary data.</text>
</comment>
<accession>A0ACC0UYJ7</accession>
<proteinExistence type="predicted"/>
<protein>
    <submittedName>
        <fullName evidence="1">Uncharacterized protein</fullName>
    </submittedName>
</protein>
<gene>
    <name evidence="1" type="ORF">N3K66_007117</name>
</gene>
<dbReference type="Proteomes" id="UP001163324">
    <property type="component" value="Chromosome 6"/>
</dbReference>
<sequence>MSGGKPFKSINDLTALTADTIFETAMGITGNDKAIAQYRQQLLSSSPTSTANADSPDAEFHFSEYQPHGLLRTIEVLASVAGTFPTALFQSLHWPLHNLRPVVRRARADRFAIIQHYIDSALERWESEGPPQKPRWALDLIIKRERAAAQKAGRAADYASRLFHDAVYGYCLGGQDTTHSALSFLVMHFGRYPAAQDKLRRHLRAAHAAAVAEGGRPPTSDEICKTSVPYLDAFIEEVLRLNTTASAVIKETMQDINLLGHRVPKGHQILVPLWGACIDSPAFPIREADRSSTSQEHAATTPADWSSSPYPASEFHPERWLRRSDDDDEGRVVFDPRAGPQMTFSLGPRECWGKRLAYLTLRLVTTLLVWNFDFHPLPEGMDSAEVVDVLNAKPKVSLIRPSVRAE</sequence>
<keyword evidence="2" id="KW-1185">Reference proteome</keyword>
<evidence type="ECO:0000313" key="2">
    <source>
        <dbReference type="Proteomes" id="UP001163324"/>
    </source>
</evidence>
<dbReference type="EMBL" id="CM047945">
    <property type="protein sequence ID" value="KAI9898757.1"/>
    <property type="molecule type" value="Genomic_DNA"/>
</dbReference>